<organism evidence="2 3">
    <name type="scientific">Fischerella thermalis CCMEE 5330</name>
    <dbReference type="NCBI Taxonomy" id="2019670"/>
    <lineage>
        <taxon>Bacteria</taxon>
        <taxon>Bacillati</taxon>
        <taxon>Cyanobacteriota</taxon>
        <taxon>Cyanophyceae</taxon>
        <taxon>Nostocales</taxon>
        <taxon>Hapalosiphonaceae</taxon>
        <taxon>Fischerella</taxon>
    </lineage>
</organism>
<feature type="transmembrane region" description="Helical" evidence="1">
    <location>
        <begin position="225"/>
        <end position="247"/>
    </location>
</feature>
<proteinExistence type="predicted"/>
<evidence type="ECO:0000313" key="2">
    <source>
        <dbReference type="EMBL" id="PMB48313.1"/>
    </source>
</evidence>
<keyword evidence="1" id="KW-0812">Transmembrane</keyword>
<dbReference type="Proteomes" id="UP000234966">
    <property type="component" value="Unassembled WGS sequence"/>
</dbReference>
<evidence type="ECO:0000313" key="3">
    <source>
        <dbReference type="Proteomes" id="UP000234966"/>
    </source>
</evidence>
<accession>A0A2N6MNE5</accession>
<name>A0A2N6MNE5_9CYAN</name>
<keyword evidence="1" id="KW-0472">Membrane</keyword>
<feature type="transmembrane region" description="Helical" evidence="1">
    <location>
        <begin position="198"/>
        <end position="219"/>
    </location>
</feature>
<protein>
    <submittedName>
        <fullName evidence="2">Uncharacterized protein</fullName>
    </submittedName>
</protein>
<reference evidence="2 3" key="1">
    <citation type="submission" date="2017-07" db="EMBL/GenBank/DDBJ databases">
        <title>Genomes of Fischerella (Mastigocladus) sp. strains.</title>
        <authorList>
            <person name="Miller S.R."/>
        </authorList>
    </citation>
    <scope>NUCLEOTIDE SEQUENCE [LARGE SCALE GENOMIC DNA]</scope>
    <source>
        <strain evidence="2 3">CCMEE 5330</strain>
    </source>
</reference>
<dbReference type="AlphaFoldDB" id="A0A2N6MNE5"/>
<evidence type="ECO:0000256" key="1">
    <source>
        <dbReference type="SAM" id="Phobius"/>
    </source>
</evidence>
<comment type="caution">
    <text evidence="2">The sequence shown here is derived from an EMBL/GenBank/DDBJ whole genome shotgun (WGS) entry which is preliminary data.</text>
</comment>
<sequence>MIIEFFDLALWVVAVFYVRAAVPWGRAWWQLHQSLQSPYRESVEVIDEVPTAAVQRVRPLVDLLTDYGFAFVRYVKNHGLGHSRYESIHFDESGKWMGGAVDAAGNLPPALELDAWFEDGTMLIVTSPFGERVDAPKFHARHAYSPEEAITYFRQRAAEMEAAHGPARRLIDDAFNSSMMQAYYQDFRRLYHARQHRYLFTQTLLYLLIIVPLVGWPFVSPRLELEALPITMGVLGLCMALHGLIVVRHHRYHRFSGAIDEGINPPPSIAGAARKKKKV</sequence>
<gene>
    <name evidence="2" type="ORF">CEN41_01920</name>
</gene>
<dbReference type="EMBL" id="NMQI01000031">
    <property type="protein sequence ID" value="PMB48313.1"/>
    <property type="molecule type" value="Genomic_DNA"/>
</dbReference>
<keyword evidence="1" id="KW-1133">Transmembrane helix</keyword>